<dbReference type="AlphaFoldDB" id="A0A9J7BNN0"/>
<dbReference type="InterPro" id="IPR013780">
    <property type="entry name" value="Glyco_hydro_b"/>
</dbReference>
<dbReference type="GO" id="GO:0004557">
    <property type="term" value="F:alpha-galactosidase activity"/>
    <property type="evidence" value="ECO:0007669"/>
    <property type="project" value="UniProtKB-EC"/>
</dbReference>
<dbReference type="EMBL" id="CP093313">
    <property type="protein sequence ID" value="UWZ84339.1"/>
    <property type="molecule type" value="Genomic_DNA"/>
</dbReference>
<dbReference type="Pfam" id="PF17801">
    <property type="entry name" value="Melibiase_C"/>
    <property type="match status" value="1"/>
</dbReference>
<dbReference type="SUPFAM" id="SSF51445">
    <property type="entry name" value="(Trans)glycosidases"/>
    <property type="match status" value="1"/>
</dbReference>
<keyword evidence="3 5" id="KW-0378">Hydrolase</keyword>
<dbReference type="InterPro" id="IPR002241">
    <property type="entry name" value="Glyco_hydro_27"/>
</dbReference>
<dbReference type="InterPro" id="IPR013785">
    <property type="entry name" value="Aldolase_TIM"/>
</dbReference>
<dbReference type="EC" id="3.2.1.22" evidence="5"/>
<dbReference type="Gene3D" id="2.60.40.1180">
    <property type="entry name" value="Golgi alpha-mannosidase II"/>
    <property type="match status" value="1"/>
</dbReference>
<keyword evidence="4 5" id="KW-0326">Glycosidase</keyword>
<evidence type="ECO:0000256" key="1">
    <source>
        <dbReference type="ARBA" id="ARBA00009743"/>
    </source>
</evidence>
<evidence type="ECO:0000259" key="7">
    <source>
        <dbReference type="Pfam" id="PF17801"/>
    </source>
</evidence>
<dbReference type="PANTHER" id="PTHR11452:SF75">
    <property type="entry name" value="ALPHA-GALACTOSIDASE MEL1"/>
    <property type="match status" value="1"/>
</dbReference>
<evidence type="ECO:0000256" key="2">
    <source>
        <dbReference type="ARBA" id="ARBA00022729"/>
    </source>
</evidence>
<keyword evidence="2 6" id="KW-0732">Signal</keyword>
<evidence type="ECO:0000256" key="3">
    <source>
        <dbReference type="ARBA" id="ARBA00022801"/>
    </source>
</evidence>
<feature type="domain" description="Alpha-galactosidase CBM13" evidence="8">
    <location>
        <begin position="454"/>
        <end position="523"/>
    </location>
</feature>
<reference evidence="9" key="1">
    <citation type="submission" date="2021-04" db="EMBL/GenBank/DDBJ databases">
        <title>Phylogenetic analysis of Acidobacteriaceae.</title>
        <authorList>
            <person name="Qiu L."/>
            <person name="Zhang Q."/>
        </authorList>
    </citation>
    <scope>NUCLEOTIDE SEQUENCE</scope>
    <source>
        <strain evidence="9">DSM 25168</strain>
    </source>
</reference>
<comment type="similarity">
    <text evidence="1 5">Belongs to the glycosyl hydrolase 27 family.</text>
</comment>
<organism evidence="9 10">
    <name type="scientific">Occallatibacter riparius</name>
    <dbReference type="NCBI Taxonomy" id="1002689"/>
    <lineage>
        <taxon>Bacteria</taxon>
        <taxon>Pseudomonadati</taxon>
        <taxon>Acidobacteriota</taxon>
        <taxon>Terriglobia</taxon>
        <taxon>Terriglobales</taxon>
        <taxon>Acidobacteriaceae</taxon>
        <taxon>Occallatibacter</taxon>
    </lineage>
</organism>
<dbReference type="Gene3D" id="3.20.20.70">
    <property type="entry name" value="Aldolase class I"/>
    <property type="match status" value="1"/>
</dbReference>
<name>A0A9J7BNN0_9BACT</name>
<protein>
    <recommendedName>
        <fullName evidence="5">Alpha-galactosidase</fullName>
        <ecNumber evidence="5">3.2.1.22</ecNumber>
    </recommendedName>
    <alternativeName>
        <fullName evidence="5">Melibiase</fullName>
    </alternativeName>
</protein>
<proteinExistence type="inferred from homology"/>
<evidence type="ECO:0000256" key="6">
    <source>
        <dbReference type="SAM" id="SignalP"/>
    </source>
</evidence>
<dbReference type="KEGG" id="orp:MOP44_00040"/>
<gene>
    <name evidence="9" type="ORF">MOP44_00040</name>
</gene>
<dbReference type="RefSeq" id="WP_260793843.1">
    <property type="nucleotide sequence ID" value="NZ_CP093313.1"/>
</dbReference>
<dbReference type="Proteomes" id="UP001059380">
    <property type="component" value="Chromosome"/>
</dbReference>
<feature type="signal peptide" evidence="6">
    <location>
        <begin position="1"/>
        <end position="23"/>
    </location>
</feature>
<dbReference type="PRINTS" id="PR00740">
    <property type="entry name" value="GLHYDRLASE27"/>
</dbReference>
<dbReference type="PANTHER" id="PTHR11452">
    <property type="entry name" value="ALPHA-GALACTOSIDASE/ALPHA-N-ACETYLGALACTOSAMINIDASE"/>
    <property type="match status" value="1"/>
</dbReference>
<dbReference type="InterPro" id="IPR055240">
    <property type="entry name" value="CBM13-like"/>
</dbReference>
<dbReference type="Pfam" id="PF16499">
    <property type="entry name" value="Melibiase_2"/>
    <property type="match status" value="1"/>
</dbReference>
<evidence type="ECO:0000256" key="4">
    <source>
        <dbReference type="ARBA" id="ARBA00023295"/>
    </source>
</evidence>
<dbReference type="GO" id="GO:0005975">
    <property type="term" value="P:carbohydrate metabolic process"/>
    <property type="evidence" value="ECO:0007669"/>
    <property type="project" value="InterPro"/>
</dbReference>
<sequence>MRLRVFATRVAVAVLAVALEISAYGQSAPRVIPVAPPPMGWSSWNSFSNTVNAQIVMEQAKAMAANGMQKEGYQYINIDEGWWLGKRDAAGNFIVDPQAWPALAPGETAGDMSNIVRFIHSLGLKAGIYTDAGKDGCSMYPDLGPKIFGAGSEGHYEQDFLQFAKWGFDYVKVDWCGGDKENLDPAVQYAQIARAIAKAEKATGHRLYLSLCEWGKQSPWTWAPHVGGAPGDVWRTSGDIVDPIVAAGEHKDRKAGFDKMLANFEQGIHPEAQHTGFYNDPDMMVIGMPEFTDVQNWVHMCLWAMSGGPLLVGADLTKLTPVTLQILTKPEVVAIDQDPLGLQAVKVTEPKPGLQVWSKPLAKPGTRALLLLNRTGDAAEITAQWKDLGLAQTPSKVKDLWTGEELPTYGSYTVKVPAKSAVLARVDGMDLGAVTYRPEPQTRTPCRGCEVRFSKVAAHVGWARVLIAYVNPDKGSRFAELHVNGQSPTAIAFPPTGPTAGAVVVQAMFDRTDNTNVLTFSADHDAMPVIQTIAVQ</sequence>
<evidence type="ECO:0000256" key="5">
    <source>
        <dbReference type="RuleBase" id="RU361168"/>
    </source>
</evidence>
<dbReference type="InterPro" id="IPR017853">
    <property type="entry name" value="GH"/>
</dbReference>
<dbReference type="SUPFAM" id="SSF51011">
    <property type="entry name" value="Glycosyl hydrolase domain"/>
    <property type="match status" value="1"/>
</dbReference>
<dbReference type="Gene3D" id="2.60.120.260">
    <property type="entry name" value="Galactose-binding domain-like"/>
    <property type="match status" value="1"/>
</dbReference>
<feature type="domain" description="Alpha galactosidase C-terminal" evidence="7">
    <location>
        <begin position="353"/>
        <end position="426"/>
    </location>
</feature>
<keyword evidence="10" id="KW-1185">Reference proteome</keyword>
<dbReference type="CDD" id="cd14792">
    <property type="entry name" value="GH27"/>
    <property type="match status" value="1"/>
</dbReference>
<evidence type="ECO:0000313" key="9">
    <source>
        <dbReference type="EMBL" id="UWZ84339.1"/>
    </source>
</evidence>
<evidence type="ECO:0000313" key="10">
    <source>
        <dbReference type="Proteomes" id="UP001059380"/>
    </source>
</evidence>
<feature type="chain" id="PRO_5039895344" description="Alpha-galactosidase" evidence="6">
    <location>
        <begin position="24"/>
        <end position="536"/>
    </location>
</feature>
<keyword evidence="5" id="KW-1015">Disulfide bond</keyword>
<accession>A0A9J7BNN0</accession>
<comment type="catalytic activity">
    <reaction evidence="5">
        <text>Hydrolysis of terminal, non-reducing alpha-D-galactose residues in alpha-D-galactosides, including galactose oligosaccharides, galactomannans and galactolipids.</text>
        <dbReference type="EC" id="3.2.1.22"/>
    </reaction>
</comment>
<dbReference type="Pfam" id="PF22704">
    <property type="entry name" value="CBM13-like"/>
    <property type="match status" value="1"/>
</dbReference>
<evidence type="ECO:0000259" key="8">
    <source>
        <dbReference type="Pfam" id="PF22704"/>
    </source>
</evidence>
<dbReference type="InterPro" id="IPR041233">
    <property type="entry name" value="Melibiase_C"/>
</dbReference>